<comment type="caution">
    <text evidence="1">The sequence shown here is derived from an EMBL/GenBank/DDBJ whole genome shotgun (WGS) entry which is preliminary data.</text>
</comment>
<dbReference type="AlphaFoldDB" id="A0A4Y2HB50"/>
<proteinExistence type="predicted"/>
<dbReference type="OrthoDB" id="6626910at2759"/>
<dbReference type="Proteomes" id="UP000499080">
    <property type="component" value="Unassembled WGS sequence"/>
</dbReference>
<dbReference type="EMBL" id="BGPR01001821">
    <property type="protein sequence ID" value="GBM62516.1"/>
    <property type="molecule type" value="Genomic_DNA"/>
</dbReference>
<protein>
    <submittedName>
        <fullName evidence="1">Uncharacterized protein</fullName>
    </submittedName>
</protein>
<reference evidence="1 2" key="1">
    <citation type="journal article" date="2019" name="Sci. Rep.">
        <title>Orb-weaving spider Araneus ventricosus genome elucidates the spidroin gene catalogue.</title>
        <authorList>
            <person name="Kono N."/>
            <person name="Nakamura H."/>
            <person name="Ohtoshi R."/>
            <person name="Moran D.A.P."/>
            <person name="Shinohara A."/>
            <person name="Yoshida Y."/>
            <person name="Fujiwara M."/>
            <person name="Mori M."/>
            <person name="Tomita M."/>
            <person name="Arakawa K."/>
        </authorList>
    </citation>
    <scope>NUCLEOTIDE SEQUENCE [LARGE SCALE GENOMIC DNA]</scope>
</reference>
<sequence length="99" mass="11083">MNLTYDEATKKSSTYKPKTLLLYANKDSEEKNLVKLLKTEIKIGRDFQVKGVSKLHNGEIAVDCPGQQDVDKILELTGNNPSLQEKIKSIASSKIFRSV</sequence>
<evidence type="ECO:0000313" key="2">
    <source>
        <dbReference type="Proteomes" id="UP000499080"/>
    </source>
</evidence>
<gene>
    <name evidence="1" type="ORF">AVEN_37144_1</name>
</gene>
<keyword evidence="2" id="KW-1185">Reference proteome</keyword>
<accession>A0A4Y2HB50</accession>
<organism evidence="1 2">
    <name type="scientific">Araneus ventricosus</name>
    <name type="common">Orbweaver spider</name>
    <name type="synonym">Epeira ventricosa</name>
    <dbReference type="NCBI Taxonomy" id="182803"/>
    <lineage>
        <taxon>Eukaryota</taxon>
        <taxon>Metazoa</taxon>
        <taxon>Ecdysozoa</taxon>
        <taxon>Arthropoda</taxon>
        <taxon>Chelicerata</taxon>
        <taxon>Arachnida</taxon>
        <taxon>Araneae</taxon>
        <taxon>Araneomorphae</taxon>
        <taxon>Entelegynae</taxon>
        <taxon>Araneoidea</taxon>
        <taxon>Araneidae</taxon>
        <taxon>Araneus</taxon>
    </lineage>
</organism>
<evidence type="ECO:0000313" key="1">
    <source>
        <dbReference type="EMBL" id="GBM62516.1"/>
    </source>
</evidence>
<name>A0A4Y2HB50_ARAVE</name>